<reference evidence="1" key="1">
    <citation type="submission" date="2014-11" db="EMBL/GenBank/DDBJ databases">
        <authorList>
            <person name="Amaro Gonzalez C."/>
        </authorList>
    </citation>
    <scope>NUCLEOTIDE SEQUENCE</scope>
</reference>
<organism evidence="1">
    <name type="scientific">Anguilla anguilla</name>
    <name type="common">European freshwater eel</name>
    <name type="synonym">Muraena anguilla</name>
    <dbReference type="NCBI Taxonomy" id="7936"/>
    <lineage>
        <taxon>Eukaryota</taxon>
        <taxon>Metazoa</taxon>
        <taxon>Chordata</taxon>
        <taxon>Craniata</taxon>
        <taxon>Vertebrata</taxon>
        <taxon>Euteleostomi</taxon>
        <taxon>Actinopterygii</taxon>
        <taxon>Neopterygii</taxon>
        <taxon>Teleostei</taxon>
        <taxon>Anguilliformes</taxon>
        <taxon>Anguillidae</taxon>
        <taxon>Anguilla</taxon>
    </lineage>
</organism>
<sequence length="40" mass="4394">MLILHREETDVPKGCLSLIAVTVFSSNCTVDLVSDPQKAY</sequence>
<evidence type="ECO:0000313" key="1">
    <source>
        <dbReference type="EMBL" id="JAI01501.1"/>
    </source>
</evidence>
<protein>
    <submittedName>
        <fullName evidence="1">Uncharacterized protein</fullName>
    </submittedName>
</protein>
<accession>A0A0E9XI38</accession>
<proteinExistence type="predicted"/>
<name>A0A0E9XI38_ANGAN</name>
<dbReference type="AlphaFoldDB" id="A0A0E9XI38"/>
<dbReference type="EMBL" id="GBXM01007077">
    <property type="protein sequence ID" value="JAI01501.1"/>
    <property type="molecule type" value="Transcribed_RNA"/>
</dbReference>
<reference evidence="1" key="2">
    <citation type="journal article" date="2015" name="Fish Shellfish Immunol.">
        <title>Early steps in the European eel (Anguilla anguilla)-Vibrio vulnificus interaction in the gills: Role of the RtxA13 toxin.</title>
        <authorList>
            <person name="Callol A."/>
            <person name="Pajuelo D."/>
            <person name="Ebbesson L."/>
            <person name="Teles M."/>
            <person name="MacKenzie S."/>
            <person name="Amaro C."/>
        </authorList>
    </citation>
    <scope>NUCLEOTIDE SEQUENCE</scope>
</reference>